<gene>
    <name evidence="1" type="ORF">S03H2_59850</name>
</gene>
<feature type="non-terminal residue" evidence="1">
    <location>
        <position position="1"/>
    </location>
</feature>
<dbReference type="PANTHER" id="PTHR30508:SF6">
    <property type="entry name" value="UPF0051 PROTEIN MJ0034"/>
    <property type="match status" value="1"/>
</dbReference>
<name>X1K5G5_9ZZZZ</name>
<dbReference type="SUPFAM" id="SSF101960">
    <property type="entry name" value="Stabilizer of iron transporter SufD"/>
    <property type="match status" value="1"/>
</dbReference>
<protein>
    <recommendedName>
        <fullName evidence="2">Right handed beta helix domain-containing protein</fullName>
    </recommendedName>
</protein>
<organism evidence="1">
    <name type="scientific">marine sediment metagenome</name>
    <dbReference type="NCBI Taxonomy" id="412755"/>
    <lineage>
        <taxon>unclassified sequences</taxon>
        <taxon>metagenomes</taxon>
        <taxon>ecological metagenomes</taxon>
    </lineage>
</organism>
<dbReference type="InterPro" id="IPR037284">
    <property type="entry name" value="SUF_FeS_clus_asmbl_SufBD_sf"/>
</dbReference>
<sequence length="239" mass="26524">YNLDISDYLPSHSGPKLVLNFNKITTVSEVEGIILKGREIENGIIADIVIKEGTVLEDPIHLCFGVNKETGLQEIFPRIIAEDNSSVTLQAHCSFPNAKNLTHKMFGHIYVGKNCKFVYNETHYHGERNGATVAPVSYVYVGENSYFENNFFLTQGTIGRMKIQIDIYAFKDSVINSNVKAFGKNSLDSIRVRDAVFLEGENARSIIKMKAAAIGGGEVMMFGITEGQCSEYNRSCGLH</sequence>
<dbReference type="GO" id="GO:0016226">
    <property type="term" value="P:iron-sulfur cluster assembly"/>
    <property type="evidence" value="ECO:0007669"/>
    <property type="project" value="InterPro"/>
</dbReference>
<evidence type="ECO:0008006" key="2">
    <source>
        <dbReference type="Google" id="ProtNLM"/>
    </source>
</evidence>
<dbReference type="AlphaFoldDB" id="X1K5G5"/>
<dbReference type="InterPro" id="IPR055346">
    <property type="entry name" value="Fe-S_cluster_assembly_SufBD"/>
</dbReference>
<comment type="caution">
    <text evidence="1">The sequence shown here is derived from an EMBL/GenBank/DDBJ whole genome shotgun (WGS) entry which is preliminary data.</text>
</comment>
<reference evidence="1" key="1">
    <citation type="journal article" date="2014" name="Front. Microbiol.">
        <title>High frequency of phylogenetically diverse reductive dehalogenase-homologous genes in deep subseafloor sedimentary metagenomes.</title>
        <authorList>
            <person name="Kawai M."/>
            <person name="Futagami T."/>
            <person name="Toyoda A."/>
            <person name="Takaki Y."/>
            <person name="Nishi S."/>
            <person name="Hori S."/>
            <person name="Arai W."/>
            <person name="Tsubouchi T."/>
            <person name="Morono Y."/>
            <person name="Uchiyama I."/>
            <person name="Ito T."/>
            <person name="Fujiyama A."/>
            <person name="Inagaki F."/>
            <person name="Takami H."/>
        </authorList>
    </citation>
    <scope>NUCLEOTIDE SEQUENCE</scope>
    <source>
        <strain evidence="1">Expedition CK06-06</strain>
    </source>
</reference>
<proteinExistence type="predicted"/>
<accession>X1K5G5</accession>
<evidence type="ECO:0000313" key="1">
    <source>
        <dbReference type="EMBL" id="GAH85474.1"/>
    </source>
</evidence>
<dbReference type="PANTHER" id="PTHR30508">
    <property type="entry name" value="FES CLUSTER ASSEMBLY PROTEIN SUF"/>
    <property type="match status" value="1"/>
</dbReference>
<dbReference type="EMBL" id="BARU01038513">
    <property type="protein sequence ID" value="GAH85474.1"/>
    <property type="molecule type" value="Genomic_DNA"/>
</dbReference>